<reference evidence="4" key="1">
    <citation type="submission" date="2019-07" db="EMBL/GenBank/DDBJ databases">
        <title>De Novo Assembly of kiwifruit Actinidia rufa.</title>
        <authorList>
            <person name="Sugita-Konishi S."/>
            <person name="Sato K."/>
            <person name="Mori E."/>
            <person name="Abe Y."/>
            <person name="Kisaki G."/>
            <person name="Hamano K."/>
            <person name="Suezawa K."/>
            <person name="Otani M."/>
            <person name="Fukuda T."/>
            <person name="Manabe T."/>
            <person name="Gomi K."/>
            <person name="Tabuchi M."/>
            <person name="Akimitsu K."/>
            <person name="Kataoka I."/>
        </authorList>
    </citation>
    <scope>NUCLEOTIDE SEQUENCE [LARGE SCALE GENOMIC DNA]</scope>
    <source>
        <strain evidence="4">cv. Fuchu</strain>
    </source>
</reference>
<dbReference type="AlphaFoldDB" id="A0A7J0DM50"/>
<sequence>MNKLGKKESPSRDDSIVCLGSFRTELRRLLPHIPDLTLLRWTGGKVLDPILDNYLNVPSSNPSSESCSDSSQPVELESDAMSKRVSFKKIGEKLGKAAGASSGTPVPAKGVVIGDKRPGESITSSPSKKSKADDGSKGKGVVIGPEAKKKATSSSKAPTIPTSAPSVAEKLLRGVIPPADKEKVEKLTLDQTATKLFHVIGQALVLGSSLAVRSREAREQASLQEGRAASMETEIAHLQKVAANLEQQLAESHAREQQANDELAKAKSDRDLLSDKFERSGMLVNELREALNKSKEFAVEEFKSSSEFMMAVEDSASKYFSEGFNFCKVQLRRHHPDLDLEGTVVDQDLLAEQDEAEEENDKEKTGRARGG</sequence>
<feature type="coiled-coil region" evidence="1">
    <location>
        <begin position="228"/>
        <end position="276"/>
    </location>
</feature>
<feature type="region of interest" description="Disordered" evidence="2">
    <location>
        <begin position="96"/>
        <end position="165"/>
    </location>
</feature>
<feature type="compositionally biased region" description="Low complexity" evidence="2">
    <location>
        <begin position="59"/>
        <end position="73"/>
    </location>
</feature>
<protein>
    <submittedName>
        <fullName evidence="3">Uncharacterized protein</fullName>
    </submittedName>
</protein>
<evidence type="ECO:0000256" key="1">
    <source>
        <dbReference type="SAM" id="Coils"/>
    </source>
</evidence>
<keyword evidence="4" id="KW-1185">Reference proteome</keyword>
<accession>A0A7J0DM50</accession>
<dbReference type="EMBL" id="BJWL01000273">
    <property type="protein sequence ID" value="GFS37175.1"/>
    <property type="molecule type" value="Genomic_DNA"/>
</dbReference>
<name>A0A7J0DM50_9ERIC</name>
<feature type="compositionally biased region" description="Basic and acidic residues" evidence="2">
    <location>
        <begin position="361"/>
        <end position="371"/>
    </location>
</feature>
<organism evidence="3 4">
    <name type="scientific">Actinidia rufa</name>
    <dbReference type="NCBI Taxonomy" id="165716"/>
    <lineage>
        <taxon>Eukaryota</taxon>
        <taxon>Viridiplantae</taxon>
        <taxon>Streptophyta</taxon>
        <taxon>Embryophyta</taxon>
        <taxon>Tracheophyta</taxon>
        <taxon>Spermatophyta</taxon>
        <taxon>Magnoliopsida</taxon>
        <taxon>eudicotyledons</taxon>
        <taxon>Gunneridae</taxon>
        <taxon>Pentapetalae</taxon>
        <taxon>asterids</taxon>
        <taxon>Ericales</taxon>
        <taxon>Actinidiaceae</taxon>
        <taxon>Actinidia</taxon>
    </lineage>
</organism>
<evidence type="ECO:0000256" key="2">
    <source>
        <dbReference type="SAM" id="MobiDB-lite"/>
    </source>
</evidence>
<feature type="region of interest" description="Disordered" evidence="2">
    <location>
        <begin position="59"/>
        <end position="80"/>
    </location>
</feature>
<comment type="caution">
    <text evidence="3">The sequence shown here is derived from an EMBL/GenBank/DDBJ whole genome shotgun (WGS) entry which is preliminary data.</text>
</comment>
<evidence type="ECO:0000313" key="4">
    <source>
        <dbReference type="Proteomes" id="UP000585474"/>
    </source>
</evidence>
<proteinExistence type="predicted"/>
<gene>
    <name evidence="3" type="ORF">Acr_00g0050420</name>
</gene>
<feature type="region of interest" description="Disordered" evidence="2">
    <location>
        <begin position="352"/>
        <end position="371"/>
    </location>
</feature>
<dbReference type="Proteomes" id="UP000585474">
    <property type="component" value="Unassembled WGS sequence"/>
</dbReference>
<evidence type="ECO:0000313" key="3">
    <source>
        <dbReference type="EMBL" id="GFS37175.1"/>
    </source>
</evidence>
<keyword evidence="1" id="KW-0175">Coiled coil</keyword>